<protein>
    <submittedName>
        <fullName evidence="1">Uncharacterized protein</fullName>
    </submittedName>
</protein>
<dbReference type="EMBL" id="MPOH02000011">
    <property type="protein sequence ID" value="OQD55961.1"/>
    <property type="molecule type" value="Genomic_DNA"/>
</dbReference>
<evidence type="ECO:0000313" key="2">
    <source>
        <dbReference type="Proteomes" id="UP000184286"/>
    </source>
</evidence>
<comment type="caution">
    <text evidence="1">The sequence shown here is derived from an EMBL/GenBank/DDBJ whole genome shotgun (WGS) entry which is preliminary data.</text>
</comment>
<proteinExistence type="predicted"/>
<reference evidence="1 2" key="2">
    <citation type="submission" date="2017-02" db="EMBL/GenBank/DDBJ databases">
        <title>Draft genome sequence of Streptomyces phaeoluteigriseus type strain DSM41896.</title>
        <authorList>
            <person name="Salih T.S."/>
            <person name="Algora Gallardo L."/>
            <person name="Melo Santos T."/>
            <person name="Filgueira Martinez S."/>
            <person name="Herron P.R."/>
        </authorList>
    </citation>
    <scope>NUCLEOTIDE SEQUENCE [LARGE SCALE GENOMIC DNA]</scope>
    <source>
        <strain evidence="1 2">DSM 41896</strain>
    </source>
</reference>
<name>A0A1V6MU26_9ACTN</name>
<gene>
    <name evidence="1" type="ORF">BM536_016255</name>
</gene>
<dbReference type="Proteomes" id="UP000184286">
    <property type="component" value="Unassembled WGS sequence"/>
</dbReference>
<organism evidence="1 2">
    <name type="scientific">Streptomyces phaeoluteigriseus</name>
    <dbReference type="NCBI Taxonomy" id="114686"/>
    <lineage>
        <taxon>Bacteria</taxon>
        <taxon>Bacillati</taxon>
        <taxon>Actinomycetota</taxon>
        <taxon>Actinomycetes</taxon>
        <taxon>Kitasatosporales</taxon>
        <taxon>Streptomycetaceae</taxon>
        <taxon>Streptomyces</taxon>
        <taxon>Streptomyces aurantiacus group</taxon>
    </lineage>
</organism>
<reference evidence="2" key="1">
    <citation type="submission" date="2016-11" db="EMBL/GenBank/DDBJ databases">
        <authorList>
            <person name="Schniete J.K."/>
            <person name="Salih T."/>
            <person name="Algora Gallardo L."/>
            <person name="Martinez Fernandez S."/>
            <person name="Herron P.R."/>
        </authorList>
    </citation>
    <scope>NUCLEOTIDE SEQUENCE [LARGE SCALE GENOMIC DNA]</scope>
    <source>
        <strain evidence="2">DSM 41896</strain>
    </source>
</reference>
<sequence length="69" mass="6955">MAATASTRPPVTETAAPASVSLSVAFTTPDEPDVPDVPTITACPPGQARPSTFMPLGTLTGVTFPVVNT</sequence>
<accession>A0A1V6MU26</accession>
<evidence type="ECO:0000313" key="1">
    <source>
        <dbReference type="EMBL" id="OQD55961.1"/>
    </source>
</evidence>
<dbReference type="AlphaFoldDB" id="A0A1V6MU26"/>